<keyword evidence="2" id="KW-1185">Reference proteome</keyword>
<protein>
    <submittedName>
        <fullName evidence="1">Uncharacterized protein</fullName>
    </submittedName>
</protein>
<evidence type="ECO:0000313" key="1">
    <source>
        <dbReference type="EMBL" id="MFC6673282.1"/>
    </source>
</evidence>
<name>A0ABW2A729_9GAMM</name>
<dbReference type="Proteomes" id="UP001596422">
    <property type="component" value="Unassembled WGS sequence"/>
</dbReference>
<accession>A0ABW2A729</accession>
<evidence type="ECO:0000313" key="2">
    <source>
        <dbReference type="Proteomes" id="UP001596422"/>
    </source>
</evidence>
<comment type="caution">
    <text evidence="1">The sequence shown here is derived from an EMBL/GenBank/DDBJ whole genome shotgun (WGS) entry which is preliminary data.</text>
</comment>
<dbReference type="EMBL" id="JBHSWE010000001">
    <property type="protein sequence ID" value="MFC6673282.1"/>
    <property type="molecule type" value="Genomic_DNA"/>
</dbReference>
<sequence>MTLWTRKPGLLELLLAFIRWLLRWLEKFRPWSARRREVRNG</sequence>
<dbReference type="RefSeq" id="WP_379911653.1">
    <property type="nucleotide sequence ID" value="NZ_JBHSWE010000001.1"/>
</dbReference>
<proteinExistence type="predicted"/>
<organism evidence="1 2">
    <name type="scientific">Marinobacterium aestuariivivens</name>
    <dbReference type="NCBI Taxonomy" id="1698799"/>
    <lineage>
        <taxon>Bacteria</taxon>
        <taxon>Pseudomonadati</taxon>
        <taxon>Pseudomonadota</taxon>
        <taxon>Gammaproteobacteria</taxon>
        <taxon>Oceanospirillales</taxon>
        <taxon>Oceanospirillaceae</taxon>
        <taxon>Marinobacterium</taxon>
    </lineage>
</organism>
<gene>
    <name evidence="1" type="ORF">ACFQDL_26740</name>
</gene>
<reference evidence="2" key="1">
    <citation type="journal article" date="2019" name="Int. J. Syst. Evol. Microbiol.">
        <title>The Global Catalogue of Microorganisms (GCM) 10K type strain sequencing project: providing services to taxonomists for standard genome sequencing and annotation.</title>
        <authorList>
            <consortium name="The Broad Institute Genomics Platform"/>
            <consortium name="The Broad Institute Genome Sequencing Center for Infectious Disease"/>
            <person name="Wu L."/>
            <person name="Ma J."/>
        </authorList>
    </citation>
    <scope>NUCLEOTIDE SEQUENCE [LARGE SCALE GENOMIC DNA]</scope>
    <source>
        <strain evidence="2">NBRC 111756</strain>
    </source>
</reference>